<reference evidence="4 5" key="1">
    <citation type="submission" date="2018-03" db="EMBL/GenBank/DDBJ databases">
        <title>Genomic Encyclopedia of Archaeal and Bacterial Type Strains, Phase II (KMG-II): from individual species to whole genera.</title>
        <authorList>
            <person name="Goeker M."/>
        </authorList>
    </citation>
    <scope>NUCLEOTIDE SEQUENCE [LARGE SCALE GENOMIC DNA]</scope>
    <source>
        <strain evidence="4 5">DSM 44720</strain>
    </source>
</reference>
<name>A0A2T0T4X7_9PSEU</name>
<evidence type="ECO:0000256" key="2">
    <source>
        <dbReference type="ARBA" id="ARBA00022679"/>
    </source>
</evidence>
<keyword evidence="5" id="KW-1185">Reference proteome</keyword>
<dbReference type="EMBL" id="PVTF01000006">
    <property type="protein sequence ID" value="PRY40726.1"/>
    <property type="molecule type" value="Genomic_DNA"/>
</dbReference>
<sequence>MRILVFAHRLELGGTQTNAIELAATIRDTYGHEVVLFAAPGPASELARSKGLRLVDAPDAANHPSPAVMRALRAAVRAEKPDLIHVWDWPQCFDAYFGEHLVHRVPLLCTMMGMVVPSFVPRQLPTTFGTRQLAEDARRSRTGTVDLLEPPVDVAFNSPGAVDPAPFKEKFRLTDDKLTIVTVSRLVEWLKLESLLRSIEAVDLLAEKHAVRLVIVGEGTAAERVAARAGEVNRRHGTDVVVLTGGLLDPRPAYEAADVMLGMGGSALRTLAFAKPIIVLGERGFSLPFDESTAGYFRQHGYYGLGKGTETPADLAAQIEPMIEDGPLRKELGEFGRGVVVRYYGLDPAARGLEELYRRVAAAPGNRTTTAREGARTVAMLTARRLPAPVKDKLRAVVRRLAPNRGQGVAS</sequence>
<evidence type="ECO:0000313" key="5">
    <source>
        <dbReference type="Proteomes" id="UP000239494"/>
    </source>
</evidence>
<evidence type="ECO:0000259" key="3">
    <source>
        <dbReference type="Pfam" id="PF13439"/>
    </source>
</evidence>
<keyword evidence="2 4" id="KW-0808">Transferase</keyword>
<feature type="domain" description="Glycosyltransferase subfamily 4-like N-terminal" evidence="3">
    <location>
        <begin position="13"/>
        <end position="111"/>
    </location>
</feature>
<evidence type="ECO:0000313" key="4">
    <source>
        <dbReference type="EMBL" id="PRY40726.1"/>
    </source>
</evidence>
<dbReference type="PANTHER" id="PTHR12526">
    <property type="entry name" value="GLYCOSYLTRANSFERASE"/>
    <property type="match status" value="1"/>
</dbReference>
<proteinExistence type="predicted"/>
<keyword evidence="1" id="KW-0328">Glycosyltransferase</keyword>
<dbReference type="GO" id="GO:0016757">
    <property type="term" value="F:glycosyltransferase activity"/>
    <property type="evidence" value="ECO:0007669"/>
    <property type="project" value="UniProtKB-KW"/>
</dbReference>
<comment type="caution">
    <text evidence="4">The sequence shown here is derived from an EMBL/GenBank/DDBJ whole genome shotgun (WGS) entry which is preliminary data.</text>
</comment>
<protein>
    <submittedName>
        <fullName evidence="4">Glycosyltransferase involved in cell wall biosynthesis</fullName>
    </submittedName>
</protein>
<dbReference type="InterPro" id="IPR028098">
    <property type="entry name" value="Glyco_trans_4-like_N"/>
</dbReference>
<gene>
    <name evidence="4" type="ORF">CLV43_106467</name>
</gene>
<dbReference type="CDD" id="cd03801">
    <property type="entry name" value="GT4_PimA-like"/>
    <property type="match status" value="1"/>
</dbReference>
<evidence type="ECO:0000256" key="1">
    <source>
        <dbReference type="ARBA" id="ARBA00022676"/>
    </source>
</evidence>
<dbReference type="Gene3D" id="3.40.50.2000">
    <property type="entry name" value="Glycogen Phosphorylase B"/>
    <property type="match status" value="2"/>
</dbReference>
<accession>A0A2T0T4X7</accession>
<dbReference type="Pfam" id="PF13692">
    <property type="entry name" value="Glyco_trans_1_4"/>
    <property type="match status" value="1"/>
</dbReference>
<dbReference type="Proteomes" id="UP000239494">
    <property type="component" value="Unassembled WGS sequence"/>
</dbReference>
<dbReference type="RefSeq" id="WP_170155969.1">
    <property type="nucleotide sequence ID" value="NZ_PVTF01000006.1"/>
</dbReference>
<organism evidence="4 5">
    <name type="scientific">Umezawaea tangerina</name>
    <dbReference type="NCBI Taxonomy" id="84725"/>
    <lineage>
        <taxon>Bacteria</taxon>
        <taxon>Bacillati</taxon>
        <taxon>Actinomycetota</taxon>
        <taxon>Actinomycetes</taxon>
        <taxon>Pseudonocardiales</taxon>
        <taxon>Pseudonocardiaceae</taxon>
        <taxon>Umezawaea</taxon>
    </lineage>
</organism>
<dbReference type="AlphaFoldDB" id="A0A2T0T4X7"/>
<dbReference type="Pfam" id="PF13439">
    <property type="entry name" value="Glyco_transf_4"/>
    <property type="match status" value="1"/>
</dbReference>
<dbReference type="SUPFAM" id="SSF53756">
    <property type="entry name" value="UDP-Glycosyltransferase/glycogen phosphorylase"/>
    <property type="match status" value="1"/>
</dbReference>